<protein>
    <submittedName>
        <fullName evidence="9">Ricin-type beta-trefoil lectin domain protein</fullName>
    </submittedName>
</protein>
<evidence type="ECO:0000256" key="3">
    <source>
        <dbReference type="ARBA" id="ARBA00022801"/>
    </source>
</evidence>
<dbReference type="Gene3D" id="2.80.10.50">
    <property type="match status" value="3"/>
</dbReference>
<feature type="active site" description="Charge relay system" evidence="5">
    <location>
        <position position="474"/>
    </location>
</feature>
<dbReference type="PRINTS" id="PR00723">
    <property type="entry name" value="SUBTILISIN"/>
</dbReference>
<dbReference type="CDD" id="cd00161">
    <property type="entry name" value="beta-trefoil_Ricin-like"/>
    <property type="match status" value="1"/>
</dbReference>
<evidence type="ECO:0000256" key="2">
    <source>
        <dbReference type="ARBA" id="ARBA00022670"/>
    </source>
</evidence>
<dbReference type="InterPro" id="IPR036852">
    <property type="entry name" value="Peptidase_S8/S53_dom_sf"/>
</dbReference>
<dbReference type="PROSITE" id="PS51892">
    <property type="entry name" value="SUBTILASE"/>
    <property type="match status" value="1"/>
</dbReference>
<dbReference type="PANTHER" id="PTHR43806">
    <property type="entry name" value="PEPTIDASE S8"/>
    <property type="match status" value="1"/>
</dbReference>
<evidence type="ECO:0000313" key="9">
    <source>
        <dbReference type="EMBL" id="MFC3449479.1"/>
    </source>
</evidence>
<feature type="domain" description="Ricin B lectin" evidence="8">
    <location>
        <begin position="1221"/>
        <end position="1343"/>
    </location>
</feature>
<keyword evidence="4 5" id="KW-0720">Serine protease</keyword>
<comment type="caution">
    <text evidence="9">The sequence shown here is derived from an EMBL/GenBank/DDBJ whole genome shotgun (WGS) entry which is preliminary data.</text>
</comment>
<evidence type="ECO:0000256" key="1">
    <source>
        <dbReference type="ARBA" id="ARBA00011073"/>
    </source>
</evidence>
<dbReference type="EMBL" id="JBHRWK010000014">
    <property type="protein sequence ID" value="MFC3449479.1"/>
    <property type="molecule type" value="Genomic_DNA"/>
</dbReference>
<proteinExistence type="inferred from homology"/>
<feature type="signal peptide" evidence="7">
    <location>
        <begin position="1"/>
        <end position="27"/>
    </location>
</feature>
<feature type="active site" description="Charge relay system" evidence="5">
    <location>
        <position position="185"/>
    </location>
</feature>
<dbReference type="Pfam" id="PF06439">
    <property type="entry name" value="3keto-disac_hyd"/>
    <property type="match status" value="1"/>
</dbReference>
<feature type="chain" id="PRO_5046437937" evidence="7">
    <location>
        <begin position="28"/>
        <end position="1475"/>
    </location>
</feature>
<evidence type="ECO:0000259" key="8">
    <source>
        <dbReference type="SMART" id="SM00458"/>
    </source>
</evidence>
<accession>A0ABV7NRU2</accession>
<dbReference type="SMART" id="SM00458">
    <property type="entry name" value="RICIN"/>
    <property type="match status" value="3"/>
</dbReference>
<comment type="similarity">
    <text evidence="1 5">Belongs to the peptidase S8 family.</text>
</comment>
<evidence type="ECO:0000313" key="10">
    <source>
        <dbReference type="Proteomes" id="UP001595645"/>
    </source>
</evidence>
<dbReference type="Gene3D" id="3.40.50.200">
    <property type="entry name" value="Peptidase S8/S53 domain"/>
    <property type="match status" value="2"/>
</dbReference>
<gene>
    <name evidence="9" type="ORF">ACFOSH_08545</name>
</gene>
<dbReference type="Proteomes" id="UP001595645">
    <property type="component" value="Unassembled WGS sequence"/>
</dbReference>
<dbReference type="RefSeq" id="WP_378238181.1">
    <property type="nucleotide sequence ID" value="NZ_JBHRWK010000014.1"/>
</dbReference>
<dbReference type="Pfam" id="PF00652">
    <property type="entry name" value="Ricin_B_lectin"/>
    <property type="match status" value="3"/>
</dbReference>
<keyword evidence="10" id="KW-1185">Reference proteome</keyword>
<feature type="region of interest" description="Disordered" evidence="6">
    <location>
        <begin position="433"/>
        <end position="452"/>
    </location>
</feature>
<feature type="domain" description="Ricin B lectin" evidence="8">
    <location>
        <begin position="1349"/>
        <end position="1473"/>
    </location>
</feature>
<dbReference type="SUPFAM" id="SSF52743">
    <property type="entry name" value="Subtilisin-like"/>
    <property type="match status" value="1"/>
</dbReference>
<name>A0ABV7NRU2_9PSEU</name>
<dbReference type="InterPro" id="IPR000209">
    <property type="entry name" value="Peptidase_S8/S53_dom"/>
</dbReference>
<evidence type="ECO:0000256" key="4">
    <source>
        <dbReference type="ARBA" id="ARBA00022825"/>
    </source>
</evidence>
<dbReference type="Pfam" id="PF00082">
    <property type="entry name" value="Peptidase_S8"/>
    <property type="match status" value="1"/>
</dbReference>
<dbReference type="InterPro" id="IPR050131">
    <property type="entry name" value="Peptidase_S8_subtilisin-like"/>
</dbReference>
<dbReference type="Gene3D" id="2.60.120.560">
    <property type="entry name" value="Exo-inulinase, domain 1"/>
    <property type="match status" value="1"/>
</dbReference>
<feature type="domain" description="Ricin B lectin" evidence="8">
    <location>
        <begin position="1097"/>
        <end position="1217"/>
    </location>
</feature>
<feature type="active site" description="Charge relay system" evidence="5">
    <location>
        <position position="148"/>
    </location>
</feature>
<evidence type="ECO:0000256" key="6">
    <source>
        <dbReference type="SAM" id="MobiDB-lite"/>
    </source>
</evidence>
<keyword evidence="3 5" id="KW-0378">Hydrolase</keyword>
<keyword evidence="7" id="KW-0732">Signal</keyword>
<reference evidence="10" key="1">
    <citation type="journal article" date="2019" name="Int. J. Syst. Evol. Microbiol.">
        <title>The Global Catalogue of Microorganisms (GCM) 10K type strain sequencing project: providing services to taxonomists for standard genome sequencing and annotation.</title>
        <authorList>
            <consortium name="The Broad Institute Genomics Platform"/>
            <consortium name="The Broad Institute Genome Sequencing Center for Infectious Disease"/>
            <person name="Wu L."/>
            <person name="Ma J."/>
        </authorList>
    </citation>
    <scope>NUCLEOTIDE SEQUENCE [LARGE SCALE GENOMIC DNA]</scope>
    <source>
        <strain evidence="10">CGMCC 4.7676</strain>
    </source>
</reference>
<dbReference type="InterPro" id="IPR015500">
    <property type="entry name" value="Peptidase_S8_subtilisin-rel"/>
</dbReference>
<dbReference type="InterPro" id="IPR000772">
    <property type="entry name" value="Ricin_B_lectin"/>
</dbReference>
<evidence type="ECO:0000256" key="5">
    <source>
        <dbReference type="PROSITE-ProRule" id="PRU01240"/>
    </source>
</evidence>
<evidence type="ECO:0000256" key="7">
    <source>
        <dbReference type="SAM" id="SignalP"/>
    </source>
</evidence>
<organism evidence="9 10">
    <name type="scientific">Amycolatopsis speibonae</name>
    <dbReference type="NCBI Taxonomy" id="1450224"/>
    <lineage>
        <taxon>Bacteria</taxon>
        <taxon>Bacillati</taxon>
        <taxon>Actinomycetota</taxon>
        <taxon>Actinomycetes</taxon>
        <taxon>Pseudonocardiales</taxon>
        <taxon>Pseudonocardiaceae</taxon>
        <taxon>Amycolatopsis</taxon>
    </lineage>
</organism>
<keyword evidence="2 5" id="KW-0645">Protease</keyword>
<dbReference type="InterPro" id="IPR035992">
    <property type="entry name" value="Ricin_B-like_lectins"/>
</dbReference>
<dbReference type="InterPro" id="IPR010496">
    <property type="entry name" value="AL/BT2_dom"/>
</dbReference>
<sequence length="1475" mass="150729">MKTLRRAALVAATMSLAVSGLTLPASAAPPGDAPVAESVAGQRPKERVAKDQNGHVLLYVHGQNESDLRNAVKAVGGTVSAAQPGRVRAAVTEDKIGELAKQPGVREVKRPTKVLPSSVTSEGVGVSGAQAWIDTNNKGAGVKIGILDVGFAGLAAAQAAGELPSGTQLVTNGSNCLDATIDDPHGVNVAEIVHEMAPAAQLYLACVEDDMGFAPAADWLQQQGVQIISAAIAAPGAGRGDGTGPDVNSPAQVVQRSRQAGILWSTAAGNYGERHFAGEAADRTGASTWVEFSGASEVNNFSVGAGHPATVTLRWDAWPVTTKDLDLYITDWSSAPTGPNDPHVVARSTLSQRDTAGGGAPVEEATFTNNTGSGVTYYAWVKNNNAPFTTKFDLYLSKLGKTGGLQWSTPAGSIAEPASSPYVLATGATKPASGQLEPYSSHGPTVDGRTKPDITGFGSVSTYTNGSELFTGTSAAAAHVAGVAALFKGANAQLDATQLEYLLKSRAKAVPGGSPNDWGVGVLWAGSPGSATAAQPSGYTAQTNPTRILDTNTAVGGHQRRFTAGETFALTVPGAPPNATAVVLTVTAGLTDGPTELRFTAGNPGAAQPIRFPVQTNRQTTLTVIVPLGGDGAVRIHNTVGTPGMTVDFAGYFSPDGVGTYTAKAGGARLLDTKNLASVKNTPLGAGEEIAVQVRGVSGVPANATSAVVNLTAGQSTAGTFISAYPQTYPPDTSSVFMNVGQRRSNIAFVRIGDDGKIRLRNSAGLVHLAVDLLGWFAPGDGAKFVPALGTSRAIDTGTGTGVPMGTIKRGATVTTQVAGTAGVPLGATGVVVTGSAADKVINTGISFFAPETGFANAPALQVDQGKTAPATALVPLGASGKLSASNSEGEAELTADVAGYFVGGPAAGPAGNCVNANLEPGFSSLMDGRAESSLARWGPNLATQDGCEFGTLAGTGGPWNPSNLFDNDYTLKVDWKATGANSQSAVHVGLPRGPGPAAAQIAIGGASAAPADATGAIKGIKAPIATAAKPVGEWNTFEITVAGPKVTVLLNGTKVNEYTAPAMFNRRSYVQLSGHGTGDQVKYRNLRTRSNRVSTSGLVTGVGGACLDLSGGVPTNTTVQMWTCSSSVAQQWTAGDTALHVLGQCLDVEGGATAAGSRVVAVGCAGSSTQEWQIFDDGRIFNLGSGRCLSAAGSTDGAVVTIQDCNGQAQQIWKIAERAAPAGQLTDGFGSCLNVSGRIVANGATIGTTGCIASLSDTWTLAKDGSVRALGRCLDVKNGAAADGTPVWSFQCTGDAAQFWQLRPDGSLINPRSGKCLDSAQGATSVTIQACTGSQYQVWSVVRSFPHKGRLAGVSGKCADVYYNNDANGTAINLYTCSGSTAQQVLVQNDGTIRMKSRCMDVTNGATANDTPVQLWDCNYGLAQRWFQRPDGMIENTGSGRCLGSLSGGDADGTRLVIYDCQYVANQRWGIDFE</sequence>
<dbReference type="PROSITE" id="PS50231">
    <property type="entry name" value="RICIN_B_LECTIN"/>
    <property type="match status" value="3"/>
</dbReference>
<dbReference type="PANTHER" id="PTHR43806:SF11">
    <property type="entry name" value="CEREVISIN-RELATED"/>
    <property type="match status" value="1"/>
</dbReference>
<dbReference type="SUPFAM" id="SSF50370">
    <property type="entry name" value="Ricin B-like lectins"/>
    <property type="match status" value="3"/>
</dbReference>